<protein>
    <submittedName>
        <fullName evidence="5">Fibronectin type III domain-containing protein</fullName>
    </submittedName>
</protein>
<keyword evidence="6" id="KW-1185">Reference proteome</keyword>
<feature type="signal peptide" evidence="3">
    <location>
        <begin position="1"/>
        <end position="21"/>
    </location>
</feature>
<dbReference type="Gene3D" id="2.60.40.10">
    <property type="entry name" value="Immunoglobulins"/>
    <property type="match status" value="2"/>
</dbReference>
<evidence type="ECO:0000313" key="6">
    <source>
        <dbReference type="Proteomes" id="UP001500542"/>
    </source>
</evidence>
<proteinExistence type="predicted"/>
<keyword evidence="2" id="KW-0119">Carbohydrate metabolism</keyword>
<dbReference type="EMBL" id="BAAAHK010000024">
    <property type="protein sequence ID" value="GAA0962676.1"/>
    <property type="molecule type" value="Genomic_DNA"/>
</dbReference>
<evidence type="ECO:0000256" key="2">
    <source>
        <dbReference type="ARBA" id="ARBA00023326"/>
    </source>
</evidence>
<dbReference type="SUPFAM" id="SSF49265">
    <property type="entry name" value="Fibronectin type III"/>
    <property type="match status" value="2"/>
</dbReference>
<evidence type="ECO:0000313" key="5">
    <source>
        <dbReference type="EMBL" id="GAA0962676.1"/>
    </source>
</evidence>
<sequence>MIRLATAVALLAALTGCASQATGQPAGTRAAKPAAPELTATLDTPTDITLSWSGGPAESTSTIVEFATEPDGRYTILDFVTAGQHRYKHPDLIPRTPFYYRVTPVLGPVSSPVEVKLPAATTYRAARASADVGSVRSGAGTPTEVAARSIGTDGVRVSWTDNATDEDGYLLEIKPANQAQYRVAGFIDPNSTVTDLTTLPSERVAAYRIRAFYRGAPSDLAHQTTGAD</sequence>
<dbReference type="InterPro" id="IPR013783">
    <property type="entry name" value="Ig-like_fold"/>
</dbReference>
<evidence type="ECO:0000256" key="1">
    <source>
        <dbReference type="ARBA" id="ARBA00023295"/>
    </source>
</evidence>
<keyword evidence="1" id="KW-0326">Glycosidase</keyword>
<comment type="caution">
    <text evidence="5">The sequence shown here is derived from an EMBL/GenBank/DDBJ whole genome shotgun (WGS) entry which is preliminary data.</text>
</comment>
<evidence type="ECO:0000256" key="3">
    <source>
        <dbReference type="SAM" id="SignalP"/>
    </source>
</evidence>
<feature type="chain" id="PRO_5046261654" evidence="3">
    <location>
        <begin position="22"/>
        <end position="228"/>
    </location>
</feature>
<organism evidence="5 6">
    <name type="scientific">Kribbella koreensis</name>
    <dbReference type="NCBI Taxonomy" id="57909"/>
    <lineage>
        <taxon>Bacteria</taxon>
        <taxon>Bacillati</taxon>
        <taxon>Actinomycetota</taxon>
        <taxon>Actinomycetes</taxon>
        <taxon>Propionibacteriales</taxon>
        <taxon>Kribbellaceae</taxon>
        <taxon>Kribbella</taxon>
    </lineage>
</organism>
<accession>A0ABN1RS90</accession>
<dbReference type="Proteomes" id="UP001500542">
    <property type="component" value="Unassembled WGS sequence"/>
</dbReference>
<name>A0ABN1RS90_9ACTN</name>
<keyword evidence="2" id="KW-0624">Polysaccharide degradation</keyword>
<dbReference type="InterPro" id="IPR036116">
    <property type="entry name" value="FN3_sf"/>
</dbReference>
<keyword evidence="3" id="KW-0732">Signal</keyword>
<dbReference type="RefSeq" id="WP_343983621.1">
    <property type="nucleotide sequence ID" value="NZ_BAAAHK010000024.1"/>
</dbReference>
<keyword evidence="1" id="KW-0378">Hydrolase</keyword>
<dbReference type="InterPro" id="IPR003961">
    <property type="entry name" value="FN3_dom"/>
</dbReference>
<dbReference type="CDD" id="cd00063">
    <property type="entry name" value="FN3"/>
    <property type="match status" value="2"/>
</dbReference>
<dbReference type="PROSITE" id="PS50853">
    <property type="entry name" value="FN3"/>
    <property type="match status" value="2"/>
</dbReference>
<dbReference type="PROSITE" id="PS51257">
    <property type="entry name" value="PROKAR_LIPOPROTEIN"/>
    <property type="match status" value="1"/>
</dbReference>
<reference evidence="5 6" key="1">
    <citation type="journal article" date="2019" name="Int. J. Syst. Evol. Microbiol.">
        <title>The Global Catalogue of Microorganisms (GCM) 10K type strain sequencing project: providing services to taxonomists for standard genome sequencing and annotation.</title>
        <authorList>
            <consortium name="The Broad Institute Genomics Platform"/>
            <consortium name="The Broad Institute Genome Sequencing Center for Infectious Disease"/>
            <person name="Wu L."/>
            <person name="Ma J."/>
        </authorList>
    </citation>
    <scope>NUCLEOTIDE SEQUENCE [LARGE SCALE GENOMIC DNA]</scope>
    <source>
        <strain evidence="5 6">JCM 10977</strain>
    </source>
</reference>
<evidence type="ECO:0000259" key="4">
    <source>
        <dbReference type="PROSITE" id="PS50853"/>
    </source>
</evidence>
<gene>
    <name evidence="5" type="ORF">GCM10009554_80980</name>
</gene>
<dbReference type="SMART" id="SM00060">
    <property type="entry name" value="FN3"/>
    <property type="match status" value="2"/>
</dbReference>
<feature type="domain" description="Fibronectin type-III" evidence="4">
    <location>
        <begin position="32"/>
        <end position="120"/>
    </location>
</feature>
<feature type="domain" description="Fibronectin type-III" evidence="4">
    <location>
        <begin position="141"/>
        <end position="228"/>
    </location>
</feature>